<keyword evidence="8" id="KW-1185">Reference proteome</keyword>
<keyword evidence="4 5" id="KW-0472">Membrane</keyword>
<evidence type="ECO:0000256" key="3">
    <source>
        <dbReference type="ARBA" id="ARBA00022989"/>
    </source>
</evidence>
<feature type="domain" description="CorA-like transporter" evidence="6">
    <location>
        <begin position="141"/>
        <end position="188"/>
    </location>
</feature>
<gene>
    <name evidence="7" type="ORF">E8E13_006101</name>
</gene>
<evidence type="ECO:0000256" key="2">
    <source>
        <dbReference type="ARBA" id="ARBA00022692"/>
    </source>
</evidence>
<protein>
    <recommendedName>
        <fullName evidence="6">CorA-like transporter domain-containing protein</fullName>
    </recommendedName>
</protein>
<evidence type="ECO:0000313" key="7">
    <source>
        <dbReference type="EMBL" id="KAF3001348.1"/>
    </source>
</evidence>
<dbReference type="Gene3D" id="1.20.58.340">
    <property type="entry name" value="Magnesium transport protein CorA, transmembrane region"/>
    <property type="match status" value="1"/>
</dbReference>
<evidence type="ECO:0000256" key="4">
    <source>
        <dbReference type="ARBA" id="ARBA00023136"/>
    </source>
</evidence>
<reference evidence="7" key="1">
    <citation type="submission" date="2019-04" db="EMBL/GenBank/DDBJ databases">
        <title>Sequencing of skin fungus with MAO and IRED activity.</title>
        <authorList>
            <person name="Marsaioli A.J."/>
            <person name="Bonatto J.M.C."/>
            <person name="Reis Junior O."/>
        </authorList>
    </citation>
    <scope>NUCLEOTIDE SEQUENCE</scope>
    <source>
        <strain evidence="7">30M1</strain>
    </source>
</reference>
<accession>A0A9P4TDD3</accession>
<feature type="transmembrane region" description="Helical" evidence="5">
    <location>
        <begin position="366"/>
        <end position="386"/>
    </location>
</feature>
<organism evidence="7 8">
    <name type="scientific">Curvularia kusanoi</name>
    <name type="common">Cochliobolus kusanoi</name>
    <dbReference type="NCBI Taxonomy" id="90978"/>
    <lineage>
        <taxon>Eukaryota</taxon>
        <taxon>Fungi</taxon>
        <taxon>Dikarya</taxon>
        <taxon>Ascomycota</taxon>
        <taxon>Pezizomycotina</taxon>
        <taxon>Dothideomycetes</taxon>
        <taxon>Pleosporomycetidae</taxon>
        <taxon>Pleosporales</taxon>
        <taxon>Pleosporineae</taxon>
        <taxon>Pleosporaceae</taxon>
        <taxon>Curvularia</taxon>
    </lineage>
</organism>
<dbReference type="EMBL" id="SWKU01000013">
    <property type="protein sequence ID" value="KAF3001348.1"/>
    <property type="molecule type" value="Genomic_DNA"/>
</dbReference>
<feature type="domain" description="CorA-like transporter" evidence="6">
    <location>
        <begin position="40"/>
        <end position="130"/>
    </location>
</feature>
<dbReference type="GO" id="GO:0016020">
    <property type="term" value="C:membrane"/>
    <property type="evidence" value="ECO:0007669"/>
    <property type="project" value="UniProtKB-SubCell"/>
</dbReference>
<dbReference type="InterPro" id="IPR058257">
    <property type="entry name" value="CorA-like_dom"/>
</dbReference>
<dbReference type="Proteomes" id="UP000801428">
    <property type="component" value="Unassembled WGS sequence"/>
</dbReference>
<proteinExistence type="predicted"/>
<evidence type="ECO:0000256" key="5">
    <source>
        <dbReference type="SAM" id="Phobius"/>
    </source>
</evidence>
<evidence type="ECO:0000256" key="1">
    <source>
        <dbReference type="ARBA" id="ARBA00004141"/>
    </source>
</evidence>
<comment type="caution">
    <text evidence="7">The sequence shown here is derived from an EMBL/GenBank/DDBJ whole genome shotgun (WGS) entry which is preliminary data.</text>
</comment>
<dbReference type="AlphaFoldDB" id="A0A9P4TDD3"/>
<comment type="subcellular location">
    <subcellularLocation>
        <location evidence="1">Membrane</location>
        <topology evidence="1">Multi-pass membrane protein</topology>
    </subcellularLocation>
</comment>
<keyword evidence="2 5" id="KW-0812">Transmembrane</keyword>
<keyword evidence="3 5" id="KW-1133">Transmembrane helix</keyword>
<dbReference type="Pfam" id="PF26616">
    <property type="entry name" value="CorA-like"/>
    <property type="match status" value="2"/>
</dbReference>
<evidence type="ECO:0000259" key="6">
    <source>
        <dbReference type="Pfam" id="PF26616"/>
    </source>
</evidence>
<name>A0A9P4TDD3_CURKU</name>
<dbReference type="OrthoDB" id="5396681at2759"/>
<dbReference type="InterPro" id="IPR045863">
    <property type="entry name" value="CorA_TM1_TM2"/>
</dbReference>
<evidence type="ECO:0000313" key="8">
    <source>
        <dbReference type="Proteomes" id="UP000801428"/>
    </source>
</evidence>
<feature type="transmembrane region" description="Helical" evidence="5">
    <location>
        <begin position="406"/>
        <end position="427"/>
    </location>
</feature>
<sequence length="476" mass="54954">MHSSPDHGNLFYERFISNTNCFEDGKRPIQPIHIIDVPADIETRQPRGQTDLVKKACPDLETLQEHLQNPANAKFKLRLISINQKHSWSRLQVTRPMLEKIIVHHDIEPEFLEVPLCFFERATDEDQSFCVPITVTDCATTHRLFYTIRYAEYKGLPNEPWVLRQVGVYHKFDIASKQSLVILLNAVPDSKAYRRVLQAISTEFQMIEQEPLYLHELVHNSYFAYWKDYLNAYEKKLLPIADTTTATFINEPLRVTHDTLGKVRFLESRFLPLQAILSSFEEVLRELQDLNAILQSAGAVDPRSVRSALVRSRNVGRYCQGYARAALFLQQRSNNTATLLADTLGYRNQAVAQEQNGSMIVLTRSAVFITIITLVYLPWTLITGIFGMEFFQWNQETKNVDVSPEIWQFFVAATGTTVFTMLVYYLMAGFPRLRKHKQTNIQASETTASRRPTFTIEQPRRCSTDIEKNPQLLRRT</sequence>
<dbReference type="SUPFAM" id="SSF144083">
    <property type="entry name" value="Magnesium transport protein CorA, transmembrane region"/>
    <property type="match status" value="1"/>
</dbReference>